<evidence type="ECO:0008006" key="4">
    <source>
        <dbReference type="Google" id="ProtNLM"/>
    </source>
</evidence>
<dbReference type="Proteomes" id="UP000243904">
    <property type="component" value="Chromosome I"/>
</dbReference>
<evidence type="ECO:0000256" key="1">
    <source>
        <dbReference type="SAM" id="SignalP"/>
    </source>
</evidence>
<organism evidence="2 3">
    <name type="scientific">Bradyrhizobium canariense</name>
    <dbReference type="NCBI Taxonomy" id="255045"/>
    <lineage>
        <taxon>Bacteria</taxon>
        <taxon>Pseudomonadati</taxon>
        <taxon>Pseudomonadota</taxon>
        <taxon>Alphaproteobacteria</taxon>
        <taxon>Hyphomicrobiales</taxon>
        <taxon>Nitrobacteraceae</taxon>
        <taxon>Bradyrhizobium</taxon>
    </lineage>
</organism>
<protein>
    <recommendedName>
        <fullName evidence="4">DUF3551 domain-containing protein</fullName>
    </recommendedName>
</protein>
<dbReference type="RefSeq" id="WP_146689450.1">
    <property type="nucleotide sequence ID" value="NZ_LT629750.1"/>
</dbReference>
<sequence length="89" mass="9604">MRNTMLTGLSLLSVAAAITAGAGPAAAFDYPYCIQGWGVGVPGDCSYRSYAQCMASASGRNVYCNVNPRVAFRQPRHGRSPYLDYYDGR</sequence>
<gene>
    <name evidence="2" type="ORF">SAMN05444158_5384</name>
</gene>
<keyword evidence="3" id="KW-1185">Reference proteome</keyword>
<dbReference type="AlphaFoldDB" id="A0A1H1ZFB5"/>
<accession>A0A1H1ZFB5</accession>
<feature type="chain" id="PRO_5009267630" description="DUF3551 domain-containing protein" evidence="1">
    <location>
        <begin position="28"/>
        <end position="89"/>
    </location>
</feature>
<proteinExistence type="predicted"/>
<dbReference type="EMBL" id="LT629750">
    <property type="protein sequence ID" value="SDT31896.1"/>
    <property type="molecule type" value="Genomic_DNA"/>
</dbReference>
<keyword evidence="1" id="KW-0732">Signal</keyword>
<feature type="signal peptide" evidence="1">
    <location>
        <begin position="1"/>
        <end position="27"/>
    </location>
</feature>
<evidence type="ECO:0000313" key="3">
    <source>
        <dbReference type="Proteomes" id="UP000243904"/>
    </source>
</evidence>
<name>A0A1H1ZFB5_9BRAD</name>
<evidence type="ECO:0000313" key="2">
    <source>
        <dbReference type="EMBL" id="SDT31896.1"/>
    </source>
</evidence>
<reference evidence="3" key="1">
    <citation type="submission" date="2016-10" db="EMBL/GenBank/DDBJ databases">
        <authorList>
            <person name="Varghese N."/>
            <person name="Submissions S."/>
        </authorList>
    </citation>
    <scope>NUCLEOTIDE SEQUENCE [LARGE SCALE GENOMIC DNA]</scope>
    <source>
        <strain evidence="3">GAS369</strain>
    </source>
</reference>
<dbReference type="Pfam" id="PF12071">
    <property type="entry name" value="DUF3551"/>
    <property type="match status" value="1"/>
</dbReference>
<dbReference type="InterPro" id="IPR021937">
    <property type="entry name" value="DUF3551"/>
</dbReference>